<comment type="caution">
    <text evidence="3">The sequence shown here is derived from an EMBL/GenBank/DDBJ whole genome shotgun (WGS) entry which is preliminary data.</text>
</comment>
<evidence type="ECO:0000313" key="4">
    <source>
        <dbReference type="Proteomes" id="UP000178348"/>
    </source>
</evidence>
<keyword evidence="1" id="KW-0812">Transmembrane</keyword>
<feature type="transmembrane region" description="Helical" evidence="1">
    <location>
        <begin position="66"/>
        <end position="86"/>
    </location>
</feature>
<keyword evidence="1" id="KW-0472">Membrane</keyword>
<dbReference type="Gene3D" id="1.10.3730.20">
    <property type="match status" value="1"/>
</dbReference>
<dbReference type="SUPFAM" id="SSF103481">
    <property type="entry name" value="Multidrug resistance efflux transporter EmrE"/>
    <property type="match status" value="1"/>
</dbReference>
<reference evidence="3 4" key="1">
    <citation type="journal article" date="2016" name="Nat. Commun.">
        <title>Thousands of microbial genomes shed light on interconnected biogeochemical processes in an aquifer system.</title>
        <authorList>
            <person name="Anantharaman K."/>
            <person name="Brown C.T."/>
            <person name="Hug L.A."/>
            <person name="Sharon I."/>
            <person name="Castelle C.J."/>
            <person name="Probst A.J."/>
            <person name="Thomas B.C."/>
            <person name="Singh A."/>
            <person name="Wilkins M.J."/>
            <person name="Karaoz U."/>
            <person name="Brodie E.L."/>
            <person name="Williams K.H."/>
            <person name="Hubbard S.S."/>
            <person name="Banfield J.F."/>
        </authorList>
    </citation>
    <scope>NUCLEOTIDE SEQUENCE [LARGE SCALE GENOMIC DNA]</scope>
</reference>
<dbReference type="PANTHER" id="PTHR22911">
    <property type="entry name" value="ACYL-MALONYL CONDENSING ENZYME-RELATED"/>
    <property type="match status" value="1"/>
</dbReference>
<feature type="domain" description="EamA" evidence="2">
    <location>
        <begin position="3"/>
        <end position="137"/>
    </location>
</feature>
<feature type="transmembrane region" description="Helical" evidence="1">
    <location>
        <begin position="284"/>
        <end position="302"/>
    </location>
</feature>
<feature type="transmembrane region" description="Helical" evidence="1">
    <location>
        <begin position="258"/>
        <end position="275"/>
    </location>
</feature>
<dbReference type="PANTHER" id="PTHR22911:SF137">
    <property type="entry name" value="SOLUTE CARRIER FAMILY 35 MEMBER G2-RELATED"/>
    <property type="match status" value="1"/>
</dbReference>
<dbReference type="InterPro" id="IPR037185">
    <property type="entry name" value="EmrE-like"/>
</dbReference>
<feature type="transmembrane region" description="Helical" evidence="1">
    <location>
        <begin position="232"/>
        <end position="252"/>
    </location>
</feature>
<evidence type="ECO:0000259" key="2">
    <source>
        <dbReference type="Pfam" id="PF00892"/>
    </source>
</evidence>
<dbReference type="AlphaFoldDB" id="A0A1G2CMS5"/>
<feature type="transmembrane region" description="Helical" evidence="1">
    <location>
        <begin position="98"/>
        <end position="114"/>
    </location>
</feature>
<dbReference type="Proteomes" id="UP000178348">
    <property type="component" value="Unassembled WGS sequence"/>
</dbReference>
<keyword evidence="1" id="KW-1133">Transmembrane helix</keyword>
<sequence>MHWILIALAAPALWSASNHIDKYLVGRYFKSGPGAVIIVSAFIGAACLPFILLVEPHVFSINKTDALITIINGILLVIGTILYLHALETHEASEVVPLFQTTPLILFVLGYIFLGETLTIRQGIGGLLIIAGAILISLAMKGGSFKLRWNLLGLMTLSSLALAVSAILFKKVALEENFWISAFWGWSGSIVAGFFCFAFVPSYRRAFLGIFSGASRASATALVAVNEFLDIIATLFFRYAGVIAPLALVQVINGFQPIFVLILGIMLSVFFPSFGKEDMLKTHLARKTAAICMVVVGAILIGA</sequence>
<feature type="transmembrane region" description="Helical" evidence="1">
    <location>
        <begin position="126"/>
        <end position="143"/>
    </location>
</feature>
<name>A0A1G2CMS5_9BACT</name>
<dbReference type="Pfam" id="PF00892">
    <property type="entry name" value="EamA"/>
    <property type="match status" value="1"/>
</dbReference>
<feature type="transmembrane region" description="Helical" evidence="1">
    <location>
        <begin position="34"/>
        <end position="54"/>
    </location>
</feature>
<protein>
    <recommendedName>
        <fullName evidence="2">EamA domain-containing protein</fullName>
    </recommendedName>
</protein>
<dbReference type="InterPro" id="IPR000620">
    <property type="entry name" value="EamA_dom"/>
</dbReference>
<evidence type="ECO:0000313" key="3">
    <source>
        <dbReference type="EMBL" id="OGZ02512.1"/>
    </source>
</evidence>
<accession>A0A1G2CMS5</accession>
<dbReference type="EMBL" id="MHLB01000010">
    <property type="protein sequence ID" value="OGZ02512.1"/>
    <property type="molecule type" value="Genomic_DNA"/>
</dbReference>
<gene>
    <name evidence="3" type="ORF">A2946_00705</name>
</gene>
<feature type="transmembrane region" description="Helical" evidence="1">
    <location>
        <begin position="149"/>
        <end position="169"/>
    </location>
</feature>
<dbReference type="GO" id="GO:0016020">
    <property type="term" value="C:membrane"/>
    <property type="evidence" value="ECO:0007669"/>
    <property type="project" value="InterPro"/>
</dbReference>
<evidence type="ECO:0000256" key="1">
    <source>
        <dbReference type="SAM" id="Phobius"/>
    </source>
</evidence>
<organism evidence="3 4">
    <name type="scientific">Candidatus Liptonbacteria bacterium RIFCSPLOWO2_01_FULL_53_13</name>
    <dbReference type="NCBI Taxonomy" id="1798651"/>
    <lineage>
        <taxon>Bacteria</taxon>
        <taxon>Candidatus Liptoniibacteriota</taxon>
    </lineage>
</organism>
<proteinExistence type="predicted"/>
<feature type="transmembrane region" description="Helical" evidence="1">
    <location>
        <begin position="178"/>
        <end position="200"/>
    </location>
</feature>